<gene>
    <name evidence="2" type="ORF">PCOR1329_LOCUS4612</name>
</gene>
<organism evidence="2 3">
    <name type="scientific">Prorocentrum cordatum</name>
    <dbReference type="NCBI Taxonomy" id="2364126"/>
    <lineage>
        <taxon>Eukaryota</taxon>
        <taxon>Sar</taxon>
        <taxon>Alveolata</taxon>
        <taxon>Dinophyceae</taxon>
        <taxon>Prorocentrales</taxon>
        <taxon>Prorocentraceae</taxon>
        <taxon>Prorocentrum</taxon>
    </lineage>
</organism>
<comment type="caution">
    <text evidence="2">The sequence shown here is derived from an EMBL/GenBank/DDBJ whole genome shotgun (WGS) entry which is preliminary data.</text>
</comment>
<dbReference type="EMBL" id="CAUYUJ010001195">
    <property type="protein sequence ID" value="CAK0794705.1"/>
    <property type="molecule type" value="Genomic_DNA"/>
</dbReference>
<evidence type="ECO:0008006" key="4">
    <source>
        <dbReference type="Google" id="ProtNLM"/>
    </source>
</evidence>
<name>A0ABN9PSC0_9DINO</name>
<protein>
    <recommendedName>
        <fullName evidence="4">RNA-directed DNA polymerase</fullName>
    </recommendedName>
</protein>
<proteinExistence type="predicted"/>
<accession>A0ABN9PSC0</accession>
<feature type="non-terminal residue" evidence="2">
    <location>
        <position position="1"/>
    </location>
</feature>
<reference evidence="2" key="1">
    <citation type="submission" date="2023-10" db="EMBL/GenBank/DDBJ databases">
        <authorList>
            <person name="Chen Y."/>
            <person name="Shah S."/>
            <person name="Dougan E. K."/>
            <person name="Thang M."/>
            <person name="Chan C."/>
        </authorList>
    </citation>
    <scope>NUCLEOTIDE SEQUENCE [LARGE SCALE GENOMIC DNA]</scope>
</reference>
<sequence length="292" mass="32775">DSELNLNTCLLSCETPRDGIKKANEIIHTFATAVPNTTRYTRPGEPCAWVFLQFFMTDRVELKQIVPCGLTSYLTVVVTSIKILLLLQSNFFSECNNFATEGAGGRPLDAADPPSPWATPTWREPDSRPTARQATTRSARGWSANSSATSVETCCQLFKARLESDEHQAVEFWATIIMAFLEKAQHSFLYRVVSLIGVFQKWYINALMILVEEDEEMSDANHLGNFGFQTGRNCCQLTGPIRNLFSKRWEWPDKLPLFIFSGDVLQAFDYLSPAACSRALQFRRVHGSLAAA</sequence>
<evidence type="ECO:0000313" key="2">
    <source>
        <dbReference type="EMBL" id="CAK0794705.1"/>
    </source>
</evidence>
<keyword evidence="3" id="KW-1185">Reference proteome</keyword>
<dbReference type="Proteomes" id="UP001189429">
    <property type="component" value="Unassembled WGS sequence"/>
</dbReference>
<evidence type="ECO:0000256" key="1">
    <source>
        <dbReference type="SAM" id="MobiDB-lite"/>
    </source>
</evidence>
<feature type="region of interest" description="Disordered" evidence="1">
    <location>
        <begin position="103"/>
        <end position="144"/>
    </location>
</feature>
<evidence type="ECO:0000313" key="3">
    <source>
        <dbReference type="Proteomes" id="UP001189429"/>
    </source>
</evidence>
<feature type="non-terminal residue" evidence="2">
    <location>
        <position position="292"/>
    </location>
</feature>
<feature type="compositionally biased region" description="Polar residues" evidence="1">
    <location>
        <begin position="130"/>
        <end position="144"/>
    </location>
</feature>